<dbReference type="PANTHER" id="PTHR30522:SF0">
    <property type="entry name" value="NUCLEOSIDE TRIPHOSPHATE PYROPHOSPHOHYDROLASE"/>
    <property type="match status" value="1"/>
</dbReference>
<dbReference type="InterPro" id="IPR011551">
    <property type="entry name" value="NTP_PyrPHydrolase_MazG"/>
</dbReference>
<protein>
    <submittedName>
        <fullName evidence="2">Nucleotide pyrophosphohydrolase</fullName>
    </submittedName>
</protein>
<evidence type="ECO:0000313" key="3">
    <source>
        <dbReference type="Proteomes" id="UP001652395"/>
    </source>
</evidence>
<feature type="domain" description="NTP pyrophosphohydrolase MazG-like" evidence="1">
    <location>
        <begin position="27"/>
        <end position="100"/>
    </location>
</feature>
<evidence type="ECO:0000313" key="2">
    <source>
        <dbReference type="EMBL" id="MCU6801298.1"/>
    </source>
</evidence>
<reference evidence="2 3" key="1">
    <citation type="journal article" date="2021" name="ISME Commun">
        <title>Automated analysis of genomic sequences facilitates high-throughput and comprehensive description of bacteria.</title>
        <authorList>
            <person name="Hitch T.C.A."/>
        </authorList>
    </citation>
    <scope>NUCLEOTIDE SEQUENCE [LARGE SCALE GENOMIC DNA]</scope>
    <source>
        <strain evidence="3">f_CCE</strain>
    </source>
</reference>
<dbReference type="CDD" id="cd11528">
    <property type="entry name" value="NTP-PPase_MazG_Nterm"/>
    <property type="match status" value="1"/>
</dbReference>
<organism evidence="2 3">
    <name type="scientific">Alitiscatomonas aceti</name>
    <dbReference type="NCBI Taxonomy" id="2981724"/>
    <lineage>
        <taxon>Bacteria</taxon>
        <taxon>Bacillati</taxon>
        <taxon>Bacillota</taxon>
        <taxon>Clostridia</taxon>
        <taxon>Lachnospirales</taxon>
        <taxon>Lachnospiraceae</taxon>
        <taxon>Alitiscatomonas</taxon>
    </lineage>
</organism>
<dbReference type="Pfam" id="PF03819">
    <property type="entry name" value="MazG"/>
    <property type="match status" value="1"/>
</dbReference>
<comment type="caution">
    <text evidence="2">The sequence shown here is derived from an EMBL/GenBank/DDBJ whole genome shotgun (WGS) entry which is preliminary data.</text>
</comment>
<dbReference type="InterPro" id="IPR004518">
    <property type="entry name" value="MazG-like_dom"/>
</dbReference>
<dbReference type="RefSeq" id="WP_158360202.1">
    <property type="nucleotide sequence ID" value="NZ_JAOQJF010000049.1"/>
</dbReference>
<dbReference type="Gene3D" id="1.10.287.1080">
    <property type="entry name" value="MazG-like"/>
    <property type="match status" value="1"/>
</dbReference>
<dbReference type="Proteomes" id="UP001652395">
    <property type="component" value="Unassembled WGS sequence"/>
</dbReference>
<sequence>MYTFDDLKQILEKLRDKENGCPWDSVQTHESMKKYLVEECGEVLEAIDNQDTENLCEELGDVLYQIMIHCEIEKEQGNFTIDNVVNGICEKMVRRHPRLFGGEMEKDLTWEEIKRREKEARAARKNR</sequence>
<proteinExistence type="predicted"/>
<evidence type="ECO:0000259" key="1">
    <source>
        <dbReference type="Pfam" id="PF03819"/>
    </source>
</evidence>
<dbReference type="PANTHER" id="PTHR30522">
    <property type="entry name" value="NUCLEOSIDE TRIPHOSPHATE PYROPHOSPHOHYDROLASE"/>
    <property type="match status" value="1"/>
</dbReference>
<dbReference type="InterPro" id="IPR048015">
    <property type="entry name" value="NTP-PPase_MazG-like_N"/>
</dbReference>
<name>A0ABT2V331_9FIRM</name>
<dbReference type="EMBL" id="JAOQJF010000049">
    <property type="protein sequence ID" value="MCU6801298.1"/>
    <property type="molecule type" value="Genomic_DNA"/>
</dbReference>
<accession>A0ABT2V331</accession>
<keyword evidence="3" id="KW-1185">Reference proteome</keyword>
<gene>
    <name evidence="2" type="ORF">OCV69_15435</name>
</gene>
<dbReference type="SUPFAM" id="SSF101386">
    <property type="entry name" value="all-alpha NTP pyrophosphatases"/>
    <property type="match status" value="1"/>
</dbReference>